<keyword evidence="4" id="KW-0997">Cell inner membrane</keyword>
<dbReference type="Proteomes" id="UP000484255">
    <property type="component" value="Unassembled WGS sequence"/>
</dbReference>
<dbReference type="AlphaFoldDB" id="A0A7C9PID6"/>
<evidence type="ECO:0000256" key="7">
    <source>
        <dbReference type="ARBA" id="ARBA00023136"/>
    </source>
</evidence>
<reference evidence="10 11" key="1">
    <citation type="submission" date="2020-02" db="EMBL/GenBank/DDBJ databases">
        <title>Ideonella bacterium strain TBM-1.</title>
        <authorList>
            <person name="Chen W.-M."/>
        </authorList>
    </citation>
    <scope>NUCLEOTIDE SEQUENCE [LARGE SCALE GENOMIC DNA]</scope>
    <source>
        <strain evidence="10 11">TBM-1</strain>
    </source>
</reference>
<dbReference type="NCBIfam" id="TIGR02532">
    <property type="entry name" value="IV_pilin_GFxxxE"/>
    <property type="match status" value="1"/>
</dbReference>
<protein>
    <submittedName>
        <fullName evidence="10">Prepilin-type N-terminal cleavage/methylation domain-containing protein</fullName>
    </submittedName>
</protein>
<evidence type="ECO:0000256" key="3">
    <source>
        <dbReference type="ARBA" id="ARBA00022481"/>
    </source>
</evidence>
<dbReference type="PROSITE" id="PS00409">
    <property type="entry name" value="PROKAR_NTER_METHYL"/>
    <property type="match status" value="1"/>
</dbReference>
<keyword evidence="7 9" id="KW-0472">Membrane</keyword>
<accession>A0A7C9PID6</accession>
<feature type="compositionally biased region" description="Acidic residues" evidence="8">
    <location>
        <begin position="203"/>
        <end position="213"/>
    </location>
</feature>
<proteinExistence type="predicted"/>
<dbReference type="SUPFAM" id="SSF54523">
    <property type="entry name" value="Pili subunits"/>
    <property type="match status" value="1"/>
</dbReference>
<sequence length="242" mass="25771">MPALRPPPPAHAPGAPRRAAGFTLVEVLVALFILSIVALLSWRGVDGLVRARDAASAHGDAALRLGTVVGQWEADLTQLQRSATTPTLRHDGAALRLVRRHPQGLQVVVWTLQDGRLWRWASPPQTDTAGLQRAWQTGLQWTLLQGQALPVLEGVSAWQVYYYRSGDNAWSNAQSSAGRPAGRVPVPARPASGASSPDNPGEPGDDGEDEPAEADLIPSGVRLQLSLPAGVLTRDLMLPLAP</sequence>
<dbReference type="RefSeq" id="WP_163458830.1">
    <property type="nucleotide sequence ID" value="NZ_JAAGOH010000022.1"/>
</dbReference>
<dbReference type="GO" id="GO:0015628">
    <property type="term" value="P:protein secretion by the type II secretion system"/>
    <property type="evidence" value="ECO:0007669"/>
    <property type="project" value="TreeGrafter"/>
</dbReference>
<keyword evidence="6 9" id="KW-1133">Transmembrane helix</keyword>
<evidence type="ECO:0000256" key="9">
    <source>
        <dbReference type="SAM" id="Phobius"/>
    </source>
</evidence>
<name>A0A7C9PID6_9BURK</name>
<evidence type="ECO:0000256" key="2">
    <source>
        <dbReference type="ARBA" id="ARBA00022475"/>
    </source>
</evidence>
<dbReference type="EMBL" id="JAAGOH010000022">
    <property type="protein sequence ID" value="NDY92775.1"/>
    <property type="molecule type" value="Genomic_DNA"/>
</dbReference>
<comment type="subcellular location">
    <subcellularLocation>
        <location evidence="1">Cell inner membrane</location>
        <topology evidence="1">Single-pass membrane protein</topology>
    </subcellularLocation>
</comment>
<dbReference type="PANTHER" id="PTHR39583:SF2">
    <property type="entry name" value="TYPE II SECRETION SYSTEM PROTEIN J"/>
    <property type="match status" value="1"/>
</dbReference>
<dbReference type="InterPro" id="IPR051621">
    <property type="entry name" value="T2SS_protein_J"/>
</dbReference>
<evidence type="ECO:0000256" key="1">
    <source>
        <dbReference type="ARBA" id="ARBA00004377"/>
    </source>
</evidence>
<evidence type="ECO:0000313" key="11">
    <source>
        <dbReference type="Proteomes" id="UP000484255"/>
    </source>
</evidence>
<keyword evidence="11" id="KW-1185">Reference proteome</keyword>
<keyword evidence="2" id="KW-1003">Cell membrane</keyword>
<gene>
    <name evidence="10" type="ORF">G3A44_16410</name>
</gene>
<keyword evidence="3" id="KW-0488">Methylation</keyword>
<keyword evidence="5 9" id="KW-0812">Transmembrane</keyword>
<dbReference type="GO" id="GO:0005886">
    <property type="term" value="C:plasma membrane"/>
    <property type="evidence" value="ECO:0007669"/>
    <property type="project" value="UniProtKB-SubCell"/>
</dbReference>
<feature type="transmembrane region" description="Helical" evidence="9">
    <location>
        <begin position="20"/>
        <end position="42"/>
    </location>
</feature>
<evidence type="ECO:0000256" key="6">
    <source>
        <dbReference type="ARBA" id="ARBA00022989"/>
    </source>
</evidence>
<organism evidence="10 11">
    <name type="scientific">Ideonella livida</name>
    <dbReference type="NCBI Taxonomy" id="2707176"/>
    <lineage>
        <taxon>Bacteria</taxon>
        <taxon>Pseudomonadati</taxon>
        <taxon>Pseudomonadota</taxon>
        <taxon>Betaproteobacteria</taxon>
        <taxon>Burkholderiales</taxon>
        <taxon>Sphaerotilaceae</taxon>
        <taxon>Ideonella</taxon>
    </lineage>
</organism>
<dbReference type="InterPro" id="IPR012902">
    <property type="entry name" value="N_methyl_site"/>
</dbReference>
<comment type="caution">
    <text evidence="10">The sequence shown here is derived from an EMBL/GenBank/DDBJ whole genome shotgun (WGS) entry which is preliminary data.</text>
</comment>
<evidence type="ECO:0000256" key="8">
    <source>
        <dbReference type="SAM" id="MobiDB-lite"/>
    </source>
</evidence>
<evidence type="ECO:0000256" key="5">
    <source>
        <dbReference type="ARBA" id="ARBA00022692"/>
    </source>
</evidence>
<dbReference type="PANTHER" id="PTHR39583">
    <property type="entry name" value="TYPE II SECRETION SYSTEM PROTEIN J-RELATED"/>
    <property type="match status" value="1"/>
</dbReference>
<evidence type="ECO:0000313" key="10">
    <source>
        <dbReference type="EMBL" id="NDY92775.1"/>
    </source>
</evidence>
<dbReference type="InterPro" id="IPR045584">
    <property type="entry name" value="Pilin-like"/>
</dbReference>
<feature type="compositionally biased region" description="Low complexity" evidence="8">
    <location>
        <begin position="177"/>
        <end position="191"/>
    </location>
</feature>
<dbReference type="Pfam" id="PF07963">
    <property type="entry name" value="N_methyl"/>
    <property type="match status" value="1"/>
</dbReference>
<evidence type="ECO:0000256" key="4">
    <source>
        <dbReference type="ARBA" id="ARBA00022519"/>
    </source>
</evidence>
<feature type="region of interest" description="Disordered" evidence="8">
    <location>
        <begin position="172"/>
        <end position="219"/>
    </location>
</feature>